<evidence type="ECO:0000313" key="3">
    <source>
        <dbReference type="Proteomes" id="UP000002061"/>
    </source>
</evidence>
<evidence type="ECO:0000313" key="2">
    <source>
        <dbReference type="EMBL" id="ADG13199.1"/>
    </source>
</evidence>
<dbReference type="GO" id="GO:0030170">
    <property type="term" value="F:pyridoxal phosphate binding"/>
    <property type="evidence" value="ECO:0007669"/>
    <property type="project" value="InterPro"/>
</dbReference>
<dbReference type="InterPro" id="IPR000811">
    <property type="entry name" value="Glyco_trans_35"/>
</dbReference>
<dbReference type="EC" id="2.4.1.1" evidence="2"/>
<dbReference type="PANTHER" id="PTHR42655">
    <property type="entry name" value="GLYCOGEN PHOSPHORYLASE"/>
    <property type="match status" value="1"/>
</dbReference>
<reference evidence="2" key="1">
    <citation type="submission" date="2010-04" db="EMBL/GenBank/DDBJ databases">
        <title>Complete sequence of Methanocaldococcus infernus ME.</title>
        <authorList>
            <consortium name="US DOE Joint Genome Institute"/>
            <person name="Lucas S."/>
            <person name="Copeland A."/>
            <person name="Lapidus A."/>
            <person name="Cheng J.-F."/>
            <person name="Bruce D."/>
            <person name="Goodwin L."/>
            <person name="Pitluck S."/>
            <person name="Munk A.C."/>
            <person name="Detter J.C."/>
            <person name="Han C."/>
            <person name="Tapia R."/>
            <person name="Land M."/>
            <person name="Hauser L."/>
            <person name="Kyrpides N."/>
            <person name="Mikhailova N."/>
            <person name="Sieprawska-Lupa M."/>
            <person name="Whitman W.B."/>
            <person name="Woyke T."/>
        </authorList>
    </citation>
    <scope>NUCLEOTIDE SEQUENCE [LARGE SCALE GENOMIC DNA]</scope>
    <source>
        <strain evidence="2">ME</strain>
    </source>
</reference>
<dbReference type="GeneID" id="9131534"/>
<gene>
    <name evidence="2" type="ordered locus">Metin_0529</name>
</gene>
<dbReference type="InterPro" id="IPR052182">
    <property type="entry name" value="Glycogen/Maltodextrin_Phosph"/>
</dbReference>
<keyword evidence="2" id="KW-0808">Transferase</keyword>
<evidence type="ECO:0000256" key="1">
    <source>
        <dbReference type="ARBA" id="ARBA00006047"/>
    </source>
</evidence>
<name>D5VRJ6_METIM</name>
<keyword evidence="3" id="KW-1185">Reference proteome</keyword>
<dbReference type="Proteomes" id="UP000002061">
    <property type="component" value="Chromosome"/>
</dbReference>
<dbReference type="NCBIfam" id="TIGR02094">
    <property type="entry name" value="more_P_ylases"/>
    <property type="match status" value="1"/>
</dbReference>
<dbReference type="KEGG" id="mif:Metin_0529"/>
<dbReference type="PANTHER" id="PTHR42655:SF1">
    <property type="entry name" value="GLYCOGEN PHOSPHORYLASE"/>
    <property type="match status" value="1"/>
</dbReference>
<dbReference type="CAZy" id="GT35">
    <property type="family name" value="Glycosyltransferase Family 35"/>
</dbReference>
<dbReference type="GO" id="GO:0005975">
    <property type="term" value="P:carbohydrate metabolic process"/>
    <property type="evidence" value="ECO:0007669"/>
    <property type="project" value="InterPro"/>
</dbReference>
<dbReference type="GO" id="GO:0008184">
    <property type="term" value="F:glycogen phosphorylase activity"/>
    <property type="evidence" value="ECO:0007669"/>
    <property type="project" value="InterPro"/>
</dbReference>
<organism evidence="2 3">
    <name type="scientific">Methanocaldococcus infernus (strain DSM 11812 / JCM 15783 / ME)</name>
    <dbReference type="NCBI Taxonomy" id="573063"/>
    <lineage>
        <taxon>Archaea</taxon>
        <taxon>Methanobacteriati</taxon>
        <taxon>Methanobacteriota</taxon>
        <taxon>Methanomada group</taxon>
        <taxon>Methanococci</taxon>
        <taxon>Methanococcales</taxon>
        <taxon>Methanocaldococcaceae</taxon>
        <taxon>Methanocaldococcus</taxon>
    </lineage>
</organism>
<dbReference type="AlphaFoldDB" id="D5VRJ6"/>
<dbReference type="InterPro" id="IPR011834">
    <property type="entry name" value="Agluc_phsphrylas"/>
</dbReference>
<proteinExistence type="inferred from homology"/>
<dbReference type="OrthoDB" id="17863at2157"/>
<sequence length="520" mass="60523">MKKTAYFCMEFAIDQALKTYAGGLGFLAGSHFRAAKRLNQPLVGVSILWSYGYYDQVRDVNGDMEVKYIRKYYEFLEDLNFKFSIKINNRDVWVKVYKLEEDVFNTCPIYFLTTDIPENDDFGREISYRLYDANNLLHVAQEILLGKGGYIAIKELEKDVELFHMNEPHSLPLVFKMLSEHNLSYVKEHVVFTTHTPLPEGNEVQDLNFLNSMNFFEDVSLEVAKKLGGEPFNYTACALRVSKKANAVSKRHREVCEEMWRGLKDRCEIMAITNAQDRHYWQDSIIKEAAEKYDIDLLRERKLELKEILFEEVADQTGKIFKKNRLTVVWARRFVPYKRPYILLYDERKLRELIKKKKIQVIWAGKPHPADSKMIATFNYIVSKTRSLKGAAILTGYELKLSKMLKQGSDIWLNTPKLKHEASGTSGMTASMNASIHMSTLDGWHVEWAKMYPDDSFTIGDGVRDDDEYVANCIYSLLSDVSDLYDTEAWWIKACNCVNHIVEYFDAERMAKEYAEKLYK</sequence>
<dbReference type="Pfam" id="PF00343">
    <property type="entry name" value="Phosphorylase"/>
    <property type="match status" value="1"/>
</dbReference>
<dbReference type="STRING" id="573063.Metin_0529"/>
<accession>D5VRJ6</accession>
<keyword evidence="2" id="KW-0328">Glycosyltransferase</keyword>
<dbReference type="Gene3D" id="3.40.50.2000">
    <property type="entry name" value="Glycogen Phosphorylase B"/>
    <property type="match status" value="2"/>
</dbReference>
<protein>
    <submittedName>
        <fullName evidence="2">Alpha-glucan phosphorylase</fullName>
        <ecNumber evidence="2">2.4.1.1</ecNumber>
    </submittedName>
</protein>
<dbReference type="RefSeq" id="WP_013099945.1">
    <property type="nucleotide sequence ID" value="NC_014122.1"/>
</dbReference>
<dbReference type="SUPFAM" id="SSF53756">
    <property type="entry name" value="UDP-Glycosyltransferase/glycogen phosphorylase"/>
    <property type="match status" value="1"/>
</dbReference>
<dbReference type="EMBL" id="CP002009">
    <property type="protein sequence ID" value="ADG13199.1"/>
    <property type="molecule type" value="Genomic_DNA"/>
</dbReference>
<dbReference type="eggNOG" id="arCOG01421">
    <property type="taxonomic scope" value="Archaea"/>
</dbReference>
<dbReference type="HOGENOM" id="CLU_015112_1_0_2"/>
<comment type="similarity">
    <text evidence="1">Belongs to the glycogen phosphorylase family.</text>
</comment>